<evidence type="ECO:0000256" key="3">
    <source>
        <dbReference type="ARBA" id="ARBA00022676"/>
    </source>
</evidence>
<keyword evidence="7" id="KW-1185">Reference proteome</keyword>
<dbReference type="SUPFAM" id="SSF53756">
    <property type="entry name" value="UDP-Glycosyltransferase/glycogen phosphorylase"/>
    <property type="match status" value="1"/>
</dbReference>
<evidence type="ECO:0000256" key="2">
    <source>
        <dbReference type="ARBA" id="ARBA00009995"/>
    </source>
</evidence>
<dbReference type="InterPro" id="IPR002213">
    <property type="entry name" value="UDP_glucos_trans"/>
</dbReference>
<evidence type="ECO:0000313" key="7">
    <source>
        <dbReference type="Proteomes" id="UP000504609"/>
    </source>
</evidence>
<dbReference type="FunFam" id="3.40.50.2000:FF:000051">
    <property type="entry name" value="Glycosyltransferase"/>
    <property type="match status" value="1"/>
</dbReference>
<evidence type="ECO:0000256" key="6">
    <source>
        <dbReference type="RuleBase" id="RU362057"/>
    </source>
</evidence>
<comment type="pathway">
    <text evidence="1">Secondary metabolite biosynthesis; terpenoid biosynthesis.</text>
</comment>
<dbReference type="InterPro" id="IPR035595">
    <property type="entry name" value="UDP_glycos_trans_CS"/>
</dbReference>
<dbReference type="FunFam" id="3.40.50.2000:FF:000054">
    <property type="entry name" value="Glycosyltransferase"/>
    <property type="match status" value="1"/>
</dbReference>
<dbReference type="EC" id="2.4.1.-" evidence="6"/>
<organism evidence="7 8">
    <name type="scientific">Cucurbita moschata</name>
    <name type="common">Winter crookneck squash</name>
    <name type="synonym">Cucurbita pepo var. moschata</name>
    <dbReference type="NCBI Taxonomy" id="3662"/>
    <lineage>
        <taxon>Eukaryota</taxon>
        <taxon>Viridiplantae</taxon>
        <taxon>Streptophyta</taxon>
        <taxon>Embryophyta</taxon>
        <taxon>Tracheophyta</taxon>
        <taxon>Spermatophyta</taxon>
        <taxon>Magnoliopsida</taxon>
        <taxon>eudicotyledons</taxon>
        <taxon>Gunneridae</taxon>
        <taxon>Pentapetalae</taxon>
        <taxon>rosids</taxon>
        <taxon>fabids</taxon>
        <taxon>Cucurbitales</taxon>
        <taxon>Cucurbitaceae</taxon>
        <taxon>Cucurbiteae</taxon>
        <taxon>Cucurbita</taxon>
    </lineage>
</organism>
<evidence type="ECO:0000313" key="8">
    <source>
        <dbReference type="RefSeq" id="XP_022947541.1"/>
    </source>
</evidence>
<evidence type="ECO:0000256" key="4">
    <source>
        <dbReference type="ARBA" id="ARBA00022679"/>
    </source>
</evidence>
<dbReference type="AlphaFoldDB" id="A0A6J1G6Q7"/>
<name>A0A6J1G6Q7_CUCMO</name>
<evidence type="ECO:0000256" key="1">
    <source>
        <dbReference type="ARBA" id="ARBA00004721"/>
    </source>
</evidence>
<proteinExistence type="inferred from homology"/>
<dbReference type="PANTHER" id="PTHR48046">
    <property type="entry name" value="UDP-GLYCOSYLTRANSFERASE 72E1"/>
    <property type="match status" value="1"/>
</dbReference>
<comment type="similarity">
    <text evidence="2 5">Belongs to the UDP-glycosyltransferase family.</text>
</comment>
<sequence length="471" mass="52342">MDAPVPHLAILPSPGMGHLIPLVEFAKRLVLHHHITVTFVVPSDHPPSKPQKSLLHSLPSGIDHTFLPPVSFHDLPHGSKIETIITLTVSRSLPSLKNVLKSMVTSSNLVGLVVDLFGTDAFDLAREFNISPYIFFPSTAMVLSFALFLPKLHESVAGEYGDLQEPIQIPGCIPIHGKNLLDPVQDRKDEAYKWTFHNMKRYVLSDGIFLNSFPELEPGAIKFLREEKQGKPPVYPIGPLVRIDSNGSNEKAECLKWLDEQPNGSVLYVSFGSGGTLSSHQINELAIGLEMSGQRFIWVVRSPSDKVANATYFNVHSHDDPLNFLPEGFVERMKNRGLVVPSWAPQTQILSHSSTGGFLTHCGWNSTLEAVVNGVPLIAWPLYAEQKMNAVMLTEEMKVALRPKMNEKEGIVEKEEIWKVVKAVLEGEEGKKLREKMKELKEAGERAVGEDGLSTKIVCEMVEKWKSKISS</sequence>
<keyword evidence="3 5" id="KW-0328">Glycosyltransferase</keyword>
<dbReference type="GO" id="GO:0008194">
    <property type="term" value="F:UDP-glycosyltransferase activity"/>
    <property type="evidence" value="ECO:0007669"/>
    <property type="project" value="InterPro"/>
</dbReference>
<dbReference type="CDD" id="cd03784">
    <property type="entry name" value="GT1_Gtf-like"/>
    <property type="match status" value="1"/>
</dbReference>
<evidence type="ECO:0000256" key="5">
    <source>
        <dbReference type="RuleBase" id="RU003718"/>
    </source>
</evidence>
<gene>
    <name evidence="8" type="primary">LOC111451374</name>
</gene>
<dbReference type="Proteomes" id="UP000504609">
    <property type="component" value="Unplaced"/>
</dbReference>
<reference evidence="8" key="1">
    <citation type="submission" date="2025-08" db="UniProtKB">
        <authorList>
            <consortium name="RefSeq"/>
        </authorList>
    </citation>
    <scope>IDENTIFICATION</scope>
    <source>
        <tissue evidence="8">Young leaves</tissue>
    </source>
</reference>
<dbReference type="PANTHER" id="PTHR48046:SF6">
    <property type="entry name" value="GLYCOSYLTRANSFERASE"/>
    <property type="match status" value="1"/>
</dbReference>
<dbReference type="PROSITE" id="PS00375">
    <property type="entry name" value="UDPGT"/>
    <property type="match status" value="1"/>
</dbReference>
<dbReference type="KEGG" id="cmos:111451374"/>
<dbReference type="Pfam" id="PF00201">
    <property type="entry name" value="UDPGT"/>
    <property type="match status" value="1"/>
</dbReference>
<dbReference type="RefSeq" id="XP_022947541.1">
    <property type="nucleotide sequence ID" value="XM_023091773.1"/>
</dbReference>
<keyword evidence="4 5" id="KW-0808">Transferase</keyword>
<accession>A0A6J1G6Q7</accession>
<dbReference type="GeneID" id="111451374"/>
<protein>
    <recommendedName>
        <fullName evidence="6">Glycosyltransferase</fullName>
        <ecNumber evidence="6">2.4.1.-</ecNumber>
    </recommendedName>
</protein>
<dbReference type="Gene3D" id="3.40.50.2000">
    <property type="entry name" value="Glycogen Phosphorylase B"/>
    <property type="match status" value="2"/>
</dbReference>